<accession>A0ABY8BWT2</accession>
<dbReference type="Pfam" id="PF10824">
    <property type="entry name" value="T7SS_ESX_EspC"/>
    <property type="match status" value="1"/>
</dbReference>
<proteinExistence type="predicted"/>
<dbReference type="EMBL" id="CP119108">
    <property type="protein sequence ID" value="WEG08614.1"/>
    <property type="molecule type" value="Genomic_DNA"/>
</dbReference>
<organism evidence="1 2">
    <name type="scientific">Microbacterium horticulturae</name>
    <dbReference type="NCBI Taxonomy" id="3028316"/>
    <lineage>
        <taxon>Bacteria</taxon>
        <taxon>Bacillati</taxon>
        <taxon>Actinomycetota</taxon>
        <taxon>Actinomycetes</taxon>
        <taxon>Micrococcales</taxon>
        <taxon>Microbacteriaceae</taxon>
        <taxon>Microbacterium</taxon>
    </lineage>
</organism>
<name>A0ABY8BWT2_9MICO</name>
<dbReference type="Proteomes" id="UP001214553">
    <property type="component" value="Chromosome"/>
</dbReference>
<protein>
    <submittedName>
        <fullName evidence="1">Type VII secretion target</fullName>
    </submittedName>
</protein>
<sequence length="105" mass="11154">MTGNIAIDADVLLAHARKVAGFADDVDTALSAVNSVNLGGGAFGLLCAWMAPPAHAVSNVITSHTRESRQVLERTQRQLRNTVEDYSELEESHKAVLRALGGGLE</sequence>
<evidence type="ECO:0000313" key="2">
    <source>
        <dbReference type="Proteomes" id="UP001214553"/>
    </source>
</evidence>
<dbReference type="InterPro" id="IPR022536">
    <property type="entry name" value="EspC"/>
</dbReference>
<dbReference type="RefSeq" id="WP_275277942.1">
    <property type="nucleotide sequence ID" value="NZ_CP119108.1"/>
</dbReference>
<keyword evidence="2" id="KW-1185">Reference proteome</keyword>
<gene>
    <name evidence="1" type="ORF">PU630_15420</name>
</gene>
<evidence type="ECO:0000313" key="1">
    <source>
        <dbReference type="EMBL" id="WEG08614.1"/>
    </source>
</evidence>
<reference evidence="1 2" key="1">
    <citation type="submission" date="2023-03" db="EMBL/GenBank/DDBJ databases">
        <title>Genome sequence of Microbacterium sp. KACC 23027.</title>
        <authorList>
            <person name="Kim S."/>
            <person name="Heo J."/>
            <person name="Kwon S.-W."/>
        </authorList>
    </citation>
    <scope>NUCLEOTIDE SEQUENCE [LARGE SCALE GENOMIC DNA]</scope>
    <source>
        <strain evidence="1 2">KACC 23027</strain>
    </source>
</reference>